<reference evidence="1 4" key="1">
    <citation type="submission" date="2016-01" db="EMBL/GenBank/DDBJ databases">
        <authorList>
            <person name="Mitreva M."/>
            <person name="Pepin K.H."/>
            <person name="Mihindukulasuriya K.A."/>
            <person name="Fulton R."/>
            <person name="Fronick C."/>
            <person name="O'Laughlin M."/>
            <person name="Miner T."/>
            <person name="Herter B."/>
            <person name="Rosa B.A."/>
            <person name="Cordes M."/>
            <person name="Tomlinson C."/>
            <person name="Wollam A."/>
            <person name="Palsikar V.B."/>
            <person name="Mardis E.R."/>
            <person name="Wilson R.K."/>
        </authorList>
    </citation>
    <scope>NUCLEOTIDE SEQUENCE [LARGE SCALE GENOMIC DNA]</scope>
    <source>
        <strain evidence="1 4">MJR7738</strain>
    </source>
</reference>
<dbReference type="Proteomes" id="UP000293637">
    <property type="component" value="Unassembled WGS sequence"/>
</dbReference>
<accession>A0A133Q3Q3</accession>
<evidence type="ECO:0000313" key="4">
    <source>
        <dbReference type="Proteomes" id="UP000070063"/>
    </source>
</evidence>
<dbReference type="EMBL" id="LRQI01000074">
    <property type="protein sequence ID" value="KXA37494.1"/>
    <property type="molecule type" value="Genomic_DNA"/>
</dbReference>
<dbReference type="STRING" id="28035.B6N84_07750"/>
<dbReference type="GeneID" id="58089888"/>
<organism evidence="3 5">
    <name type="scientific">Staphylococcus lugdunensis</name>
    <dbReference type="NCBI Taxonomy" id="28035"/>
    <lineage>
        <taxon>Bacteria</taxon>
        <taxon>Bacillati</taxon>
        <taxon>Bacillota</taxon>
        <taxon>Bacilli</taxon>
        <taxon>Bacillales</taxon>
        <taxon>Staphylococcaceae</taxon>
        <taxon>Staphylococcus</taxon>
    </lineage>
</organism>
<dbReference type="AlphaFoldDB" id="A0A133Q3Q3"/>
<dbReference type="PANTHER" id="PTHR38448:SF1">
    <property type="entry name" value="YLBF FAMILY REGULATOR"/>
    <property type="match status" value="1"/>
</dbReference>
<dbReference type="InterPro" id="IPR023378">
    <property type="entry name" value="YheA/YmcA-like_dom_sf"/>
</dbReference>
<dbReference type="Gene3D" id="1.20.1500.10">
    <property type="entry name" value="YheA/YmcA-like"/>
    <property type="match status" value="1"/>
</dbReference>
<dbReference type="InterPro" id="IPR010368">
    <property type="entry name" value="Com_YlbF"/>
</dbReference>
<protein>
    <recommendedName>
        <fullName evidence="7">YlbF family regulator</fullName>
    </recommendedName>
</protein>
<dbReference type="EMBL" id="CP041722">
    <property type="protein sequence ID" value="QEX39050.1"/>
    <property type="molecule type" value="Genomic_DNA"/>
</dbReference>
<proteinExistence type="predicted"/>
<keyword evidence="6" id="KW-1185">Reference proteome</keyword>
<evidence type="ECO:0000313" key="5">
    <source>
        <dbReference type="Proteomes" id="UP000293637"/>
    </source>
</evidence>
<dbReference type="InterPro" id="IPR016783">
    <property type="entry name" value="Biofilm_formation_YmcA"/>
</dbReference>
<dbReference type="OMA" id="FAHYDKP"/>
<dbReference type="Proteomes" id="UP000070063">
    <property type="component" value="Unassembled WGS sequence"/>
</dbReference>
<dbReference type="Pfam" id="PF06133">
    <property type="entry name" value="Com_YlbF"/>
    <property type="match status" value="1"/>
</dbReference>
<dbReference type="InterPro" id="IPR052767">
    <property type="entry name" value="Bact_com_dev_regulator"/>
</dbReference>
<evidence type="ECO:0008006" key="7">
    <source>
        <dbReference type="Google" id="ProtNLM"/>
    </source>
</evidence>
<evidence type="ECO:0000313" key="2">
    <source>
        <dbReference type="EMBL" id="QEX39050.1"/>
    </source>
</evidence>
<reference evidence="2 6" key="3">
    <citation type="submission" date="2019-07" db="EMBL/GenBank/DDBJ databases">
        <title>Comparative genome analysis of staphylococcus lugdunensis shows clonal complex-dependent diversity of the putative virulence factor, ess/type vii locus.</title>
        <authorList>
            <person name="Lebeurre J."/>
            <person name="Dahyot S."/>
            <person name="Diene S."/>
            <person name="Paulay A."/>
            <person name="Aubourg M."/>
            <person name="Argemi X."/>
            <person name="Giard J.-C."/>
            <person name="Tournier I."/>
            <person name="Francois P."/>
            <person name="Pestel-Caron M."/>
        </authorList>
    </citation>
    <scope>NUCLEOTIDE SEQUENCE [LARGE SCALE GENOMIC DNA]</scope>
    <source>
        <strain evidence="2 6">SL13</strain>
    </source>
</reference>
<name>A0A133Q3Q3_STALU</name>
<sequence>MYSKKDILTYADGITKNIEKLDIIQTYQRVEQQIHQNKTIATKMNQLKKQQKQSVNFQNYGKQHAFEQSEDEINHLEAEINHLPIVDEFKSAQFEANEFLQLMISTMENRLNEHHTDEHSNQ</sequence>
<dbReference type="PIRSF" id="PIRSF021287">
    <property type="entry name" value="Biofilm_formation_YmcA"/>
    <property type="match status" value="1"/>
</dbReference>
<evidence type="ECO:0000313" key="3">
    <source>
        <dbReference type="EMBL" id="TBW72070.1"/>
    </source>
</evidence>
<evidence type="ECO:0000313" key="6">
    <source>
        <dbReference type="Proteomes" id="UP000325462"/>
    </source>
</evidence>
<dbReference type="EMBL" id="SCHB01000004">
    <property type="protein sequence ID" value="TBW72070.1"/>
    <property type="molecule type" value="Genomic_DNA"/>
</dbReference>
<gene>
    <name evidence="3" type="ORF">EQ812_07250</name>
    <name evidence="2" type="ORF">FO454_09190</name>
    <name evidence="1" type="ORF">HMPREF3225_01667</name>
</gene>
<dbReference type="Proteomes" id="UP000325462">
    <property type="component" value="Chromosome"/>
</dbReference>
<dbReference type="eggNOG" id="COG4550">
    <property type="taxonomic scope" value="Bacteria"/>
</dbReference>
<evidence type="ECO:0000313" key="1">
    <source>
        <dbReference type="EMBL" id="KXA37494.1"/>
    </source>
</evidence>
<dbReference type="RefSeq" id="WP_002459249.1">
    <property type="nucleotide sequence ID" value="NZ_AP021848.1"/>
</dbReference>
<dbReference type="SUPFAM" id="SSF158622">
    <property type="entry name" value="YheA/YmcA-like"/>
    <property type="match status" value="1"/>
</dbReference>
<dbReference type="PANTHER" id="PTHR38448">
    <property type="entry name" value="REGULATORY PROTEIN YLBF-RELATED"/>
    <property type="match status" value="1"/>
</dbReference>
<reference evidence="3 5" key="2">
    <citation type="journal article" date="2019" name="Sci. Transl. Med.">
        <title>Quorum sensing between bacterial species on the skin protects against epidermal injury in atopic dermatitis.</title>
        <authorList>
            <person name="Williams M.R."/>
        </authorList>
    </citation>
    <scope>NUCLEOTIDE SEQUENCE [LARGE SCALE GENOMIC DNA]</scope>
    <source>
        <strain evidence="3 5">E7</strain>
    </source>
</reference>